<evidence type="ECO:0000313" key="4">
    <source>
        <dbReference type="Proteomes" id="UP001472866"/>
    </source>
</evidence>
<dbReference type="Pfam" id="PF16974">
    <property type="entry name" value="NAR2"/>
    <property type="match status" value="1"/>
</dbReference>
<reference evidence="3 4" key="2">
    <citation type="submission" date="2024-03" db="EMBL/GenBank/DDBJ databases">
        <title>Complete genome sequence of the green alga Chloropicon roscoffensis RCC1871.</title>
        <authorList>
            <person name="Lemieux C."/>
            <person name="Pombert J.-F."/>
            <person name="Otis C."/>
            <person name="Turmel M."/>
        </authorList>
    </citation>
    <scope>NUCLEOTIDE SEQUENCE [LARGE SCALE GENOMIC DNA]</scope>
    <source>
        <strain evidence="3 4">RCC1871</strain>
    </source>
</reference>
<dbReference type="EMBL" id="HBHZ01012159">
    <property type="protein sequence ID" value="CAE0196312.1"/>
    <property type="molecule type" value="Transcribed_RNA"/>
</dbReference>
<keyword evidence="1" id="KW-0472">Membrane</keyword>
<keyword evidence="4" id="KW-1185">Reference proteome</keyword>
<dbReference type="InterPro" id="IPR016605">
    <property type="entry name" value="Transptr_NO3_Nar2"/>
</dbReference>
<name>A0A7S3FT72_9CHLO</name>
<keyword evidence="1" id="KW-0812">Transmembrane</keyword>
<keyword evidence="1" id="KW-1133">Transmembrane helix</keyword>
<protein>
    <submittedName>
        <fullName evidence="3">High affinity nitrate transporter</fullName>
    </submittedName>
</protein>
<proteinExistence type="predicted"/>
<feature type="transmembrane region" description="Helical" evidence="1">
    <location>
        <begin position="194"/>
        <end position="214"/>
    </location>
</feature>
<dbReference type="AlphaFoldDB" id="A0A7S3FT72"/>
<accession>A0A7S3FT72</accession>
<organism evidence="2">
    <name type="scientific">Chloropicon roscoffensis</name>
    <dbReference type="NCBI Taxonomy" id="1461544"/>
    <lineage>
        <taxon>Eukaryota</taxon>
        <taxon>Viridiplantae</taxon>
        <taxon>Chlorophyta</taxon>
        <taxon>Chloropicophyceae</taxon>
        <taxon>Chloropicales</taxon>
        <taxon>Chloropicaceae</taxon>
        <taxon>Chloropicon</taxon>
    </lineage>
</organism>
<dbReference type="Proteomes" id="UP001472866">
    <property type="component" value="Chromosome 08"/>
</dbReference>
<dbReference type="PANTHER" id="PTHR34806">
    <property type="entry name" value="HIGH-AFFINITY NITRATE TRANSPORTER 3.2"/>
    <property type="match status" value="1"/>
</dbReference>
<evidence type="ECO:0000313" key="2">
    <source>
        <dbReference type="EMBL" id="CAE0196312.1"/>
    </source>
</evidence>
<reference evidence="2" key="1">
    <citation type="submission" date="2021-01" db="EMBL/GenBank/DDBJ databases">
        <authorList>
            <person name="Corre E."/>
            <person name="Pelletier E."/>
            <person name="Niang G."/>
            <person name="Scheremetjew M."/>
            <person name="Finn R."/>
            <person name="Kale V."/>
            <person name="Holt S."/>
            <person name="Cochrane G."/>
            <person name="Meng A."/>
            <person name="Brown T."/>
            <person name="Cohen L."/>
        </authorList>
    </citation>
    <scope>NUCLEOTIDE SEQUENCE</scope>
    <source>
        <strain evidence="2">RCC1871</strain>
    </source>
</reference>
<evidence type="ECO:0000313" key="3">
    <source>
        <dbReference type="EMBL" id="WZN63989.1"/>
    </source>
</evidence>
<evidence type="ECO:0000256" key="1">
    <source>
        <dbReference type="SAM" id="Phobius"/>
    </source>
</evidence>
<dbReference type="GO" id="GO:0010167">
    <property type="term" value="P:response to nitrate"/>
    <property type="evidence" value="ECO:0007669"/>
    <property type="project" value="InterPro"/>
</dbReference>
<sequence length="222" mass="23692">MAWYKSATFKVVSLGLLGVAIMMAVALSLAFTLGAPVPKSTVVYETIEAPNEISVKSSAGMCSSTEIDACPTILEYGTANDTLQFTTTVAGNDTASSVTVQVCYTDPYIVGRPWRKTSPVIGTDKQCGIIACKNVPVSADGTAKCEWTVTDMLGQAVYYMRALGADETGTFVVGSTNMDQNFQTNIYNGRTTPIIIAVIVLSVLSWAILIGGLIKERYTKLD</sequence>
<dbReference type="PANTHER" id="PTHR34806:SF1">
    <property type="entry name" value="HIGH-AFFINITY NITRATE TRANSPORTER 3.1"/>
    <property type="match status" value="1"/>
</dbReference>
<dbReference type="EMBL" id="CP151508">
    <property type="protein sequence ID" value="WZN63989.1"/>
    <property type="molecule type" value="Genomic_DNA"/>
</dbReference>
<dbReference type="GO" id="GO:0015706">
    <property type="term" value="P:nitrate transmembrane transport"/>
    <property type="evidence" value="ECO:0007669"/>
    <property type="project" value="InterPro"/>
</dbReference>
<gene>
    <name evidence="2" type="ORF">CROS1456_LOCUS9409</name>
    <name evidence="3" type="ORF">HKI87_08g55430</name>
</gene>